<evidence type="ECO:0000313" key="2">
    <source>
        <dbReference type="Proteomes" id="UP000270185"/>
    </source>
</evidence>
<dbReference type="EMBL" id="CP034159">
    <property type="protein sequence ID" value="AZI33857.1"/>
    <property type="molecule type" value="Genomic_DNA"/>
</dbReference>
<evidence type="ECO:0000313" key="1">
    <source>
        <dbReference type="EMBL" id="AZI33857.1"/>
    </source>
</evidence>
<dbReference type="RefSeq" id="WP_125025496.1">
    <property type="nucleotide sequence ID" value="NZ_CP034159.1"/>
</dbReference>
<dbReference type="InterPro" id="IPR058512">
    <property type="entry name" value="DUF8199"/>
</dbReference>
<reference evidence="2" key="1">
    <citation type="submission" date="2018-11" db="EMBL/GenBank/DDBJ databases">
        <title>Proposal to divide the Flavobacteriaceae and reorganize its genera based on Amino Acid Identity values calculated from whole genome sequences.</title>
        <authorList>
            <person name="Nicholson A.C."/>
            <person name="Gulvik C.A."/>
            <person name="Whitney A.M."/>
            <person name="Humrighouse B.W."/>
            <person name="Bell M."/>
            <person name="Holmes B."/>
            <person name="Steigerwalt A.G."/>
            <person name="Villarma A."/>
            <person name="Sheth M."/>
            <person name="Batra D."/>
            <person name="Pryor J."/>
            <person name="Bernardet J.-F."/>
            <person name="Hugo C."/>
            <person name="Kampfer P."/>
            <person name="Newman J.D."/>
            <person name="McQuiston J.R."/>
        </authorList>
    </citation>
    <scope>NUCLEOTIDE SEQUENCE [LARGE SCALE GENOMIC DNA]</scope>
    <source>
        <strain evidence="2">G0081</strain>
    </source>
</reference>
<dbReference type="NCBIfam" id="NF047658">
    <property type="entry name" value="HYC_CC_PP"/>
    <property type="match status" value="1"/>
</dbReference>
<dbReference type="KEGG" id="ccas:EIB73_11980"/>
<dbReference type="InterPro" id="IPR058060">
    <property type="entry name" value="HYC_CC_PP"/>
</dbReference>
<dbReference type="AlphaFoldDB" id="A0A3G8XQ14"/>
<proteinExistence type="predicted"/>
<keyword evidence="2" id="KW-1185">Reference proteome</keyword>
<sequence length="125" mass="14012">MKKYLAIMFTVFYFGFSSGMVYNVHYCMNKVSTSFSTSSGTCGICGKSKKKDCCKDQIKVLKTDVAQKADTSFIADAPFVAIIPQLFYADFLAPVLERNQFSVLVNAPPDKPELPLFISYCNFRI</sequence>
<gene>
    <name evidence="1" type="ORF">EIB73_11980</name>
</gene>
<dbReference type="Proteomes" id="UP000270185">
    <property type="component" value="Chromosome"/>
</dbReference>
<name>A0A3G8XQ14_9FLAO</name>
<dbReference type="Pfam" id="PF26622">
    <property type="entry name" value="DUF8199"/>
    <property type="match status" value="1"/>
</dbReference>
<dbReference type="OrthoDB" id="676308at2"/>
<accession>A0A3G8XQ14</accession>
<organism evidence="1 2">
    <name type="scientific">Kaistella carnis</name>
    <dbReference type="NCBI Taxonomy" id="1241979"/>
    <lineage>
        <taxon>Bacteria</taxon>
        <taxon>Pseudomonadati</taxon>
        <taxon>Bacteroidota</taxon>
        <taxon>Flavobacteriia</taxon>
        <taxon>Flavobacteriales</taxon>
        <taxon>Weeksellaceae</taxon>
        <taxon>Chryseobacterium group</taxon>
        <taxon>Kaistella</taxon>
    </lineage>
</organism>
<protein>
    <submittedName>
        <fullName evidence="1">Uncharacterized protein</fullName>
    </submittedName>
</protein>